<dbReference type="GO" id="GO:0005549">
    <property type="term" value="F:odorant binding"/>
    <property type="evidence" value="ECO:0007669"/>
    <property type="project" value="InterPro"/>
</dbReference>
<dbReference type="PANTHER" id="PTHR21137">
    <property type="entry name" value="ODORANT RECEPTOR"/>
    <property type="match status" value="1"/>
</dbReference>
<gene>
    <name evidence="11" type="ORF">H0235_018442</name>
</gene>
<keyword evidence="6 10" id="KW-1133">Transmembrane helix</keyword>
<evidence type="ECO:0000256" key="1">
    <source>
        <dbReference type="ARBA" id="ARBA00004651"/>
    </source>
</evidence>
<evidence type="ECO:0000256" key="10">
    <source>
        <dbReference type="RuleBase" id="RU351113"/>
    </source>
</evidence>
<feature type="transmembrane region" description="Helical" evidence="10">
    <location>
        <begin position="30"/>
        <end position="54"/>
    </location>
</feature>
<evidence type="ECO:0000256" key="5">
    <source>
        <dbReference type="ARBA" id="ARBA00022725"/>
    </source>
</evidence>
<evidence type="ECO:0000313" key="11">
    <source>
        <dbReference type="EMBL" id="KAF7387720.1"/>
    </source>
</evidence>
<reference evidence="11" key="1">
    <citation type="journal article" date="2020" name="G3 (Bethesda)">
        <title>High-Quality Assemblies for Three Invasive Social Wasps from the &lt;i&gt;Vespula&lt;/i&gt; Genus.</title>
        <authorList>
            <person name="Harrop T.W.R."/>
            <person name="Guhlin J."/>
            <person name="McLaughlin G.M."/>
            <person name="Permina E."/>
            <person name="Stockwell P."/>
            <person name="Gilligan J."/>
            <person name="Le Lec M.F."/>
            <person name="Gruber M.A.M."/>
            <person name="Quinn O."/>
            <person name="Lovegrove M."/>
            <person name="Duncan E.J."/>
            <person name="Remnant E.J."/>
            <person name="Van Eeckhoven J."/>
            <person name="Graham B."/>
            <person name="Knapp R.A."/>
            <person name="Langford K.W."/>
            <person name="Kronenberg Z."/>
            <person name="Press M.O."/>
            <person name="Eacker S.M."/>
            <person name="Wilson-Rankin E.E."/>
            <person name="Purcell J."/>
            <person name="Lester P.J."/>
            <person name="Dearden P.K."/>
        </authorList>
    </citation>
    <scope>NUCLEOTIDE SEQUENCE</scope>
    <source>
        <strain evidence="11">Volc-1</strain>
    </source>
</reference>
<dbReference type="GO" id="GO:0004984">
    <property type="term" value="F:olfactory receptor activity"/>
    <property type="evidence" value="ECO:0007669"/>
    <property type="project" value="InterPro"/>
</dbReference>
<feature type="transmembrane region" description="Helical" evidence="10">
    <location>
        <begin position="176"/>
        <end position="195"/>
    </location>
</feature>
<dbReference type="GO" id="GO:0005886">
    <property type="term" value="C:plasma membrane"/>
    <property type="evidence" value="ECO:0007669"/>
    <property type="project" value="UniProtKB-SubCell"/>
</dbReference>
<evidence type="ECO:0000256" key="2">
    <source>
        <dbReference type="ARBA" id="ARBA00022475"/>
    </source>
</evidence>
<comment type="caution">
    <text evidence="11">The sequence shown here is derived from an EMBL/GenBank/DDBJ whole genome shotgun (WGS) entry which is preliminary data.</text>
</comment>
<dbReference type="EMBL" id="JACSDY010000025">
    <property type="protein sequence ID" value="KAF7387720.1"/>
    <property type="molecule type" value="Genomic_DNA"/>
</dbReference>
<dbReference type="GO" id="GO:0007165">
    <property type="term" value="P:signal transduction"/>
    <property type="evidence" value="ECO:0007669"/>
    <property type="project" value="UniProtKB-KW"/>
</dbReference>
<evidence type="ECO:0000256" key="7">
    <source>
        <dbReference type="ARBA" id="ARBA00023136"/>
    </source>
</evidence>
<keyword evidence="2" id="KW-1003">Cell membrane</keyword>
<accession>A0A834MWC6</accession>
<keyword evidence="4 10" id="KW-0812">Transmembrane</keyword>
<evidence type="ECO:0000256" key="9">
    <source>
        <dbReference type="ARBA" id="ARBA00023224"/>
    </source>
</evidence>
<dbReference type="Pfam" id="PF02949">
    <property type="entry name" value="7tm_6"/>
    <property type="match status" value="2"/>
</dbReference>
<evidence type="ECO:0000256" key="3">
    <source>
        <dbReference type="ARBA" id="ARBA00022606"/>
    </source>
</evidence>
<proteinExistence type="inferred from homology"/>
<dbReference type="InterPro" id="IPR004117">
    <property type="entry name" value="7tm6_olfct_rcpt"/>
</dbReference>
<protein>
    <recommendedName>
        <fullName evidence="10">Odorant receptor</fullName>
    </recommendedName>
</protein>
<evidence type="ECO:0000256" key="6">
    <source>
        <dbReference type="ARBA" id="ARBA00022989"/>
    </source>
</evidence>
<dbReference type="PANTHER" id="PTHR21137:SF35">
    <property type="entry name" value="ODORANT RECEPTOR 19A-RELATED"/>
    <property type="match status" value="1"/>
</dbReference>
<evidence type="ECO:0000313" key="12">
    <source>
        <dbReference type="Proteomes" id="UP000600918"/>
    </source>
</evidence>
<feature type="transmembrane region" description="Helical" evidence="10">
    <location>
        <begin position="313"/>
        <end position="332"/>
    </location>
</feature>
<dbReference type="Proteomes" id="UP000600918">
    <property type="component" value="Unassembled WGS sequence"/>
</dbReference>
<organism evidence="11 12">
    <name type="scientific">Vespula pensylvanica</name>
    <name type="common">Western yellow jacket</name>
    <name type="synonym">Wasp</name>
    <dbReference type="NCBI Taxonomy" id="30213"/>
    <lineage>
        <taxon>Eukaryota</taxon>
        <taxon>Metazoa</taxon>
        <taxon>Ecdysozoa</taxon>
        <taxon>Arthropoda</taxon>
        <taxon>Hexapoda</taxon>
        <taxon>Insecta</taxon>
        <taxon>Pterygota</taxon>
        <taxon>Neoptera</taxon>
        <taxon>Endopterygota</taxon>
        <taxon>Hymenoptera</taxon>
        <taxon>Apocrita</taxon>
        <taxon>Aculeata</taxon>
        <taxon>Vespoidea</taxon>
        <taxon>Vespidae</taxon>
        <taxon>Vespinae</taxon>
        <taxon>Vespula</taxon>
    </lineage>
</organism>
<evidence type="ECO:0000256" key="4">
    <source>
        <dbReference type="ARBA" id="ARBA00022692"/>
    </source>
</evidence>
<keyword evidence="8 10" id="KW-0675">Receptor</keyword>
<name>A0A834MWC6_VESPE</name>
<keyword evidence="12" id="KW-1185">Reference proteome</keyword>
<keyword evidence="9 10" id="KW-0807">Transducer</keyword>
<keyword evidence="3 10" id="KW-0716">Sensory transduction</keyword>
<sequence length="481" mass="55653">MEIGIANVRRSFLWSSRYLRCMGIWPVKNYVPLFLFFFTYLIVHCSLTFAHLLLAPKTVDNILSNLAENIELTMTLTKVAITRMNREALRKLFTEIKQFSLTEKYETKQEKLTLLNYTKLPLYFITIITSSMTLTEVLYYTNGVSIGIQTAKKNNSLGYQLPYKTIEIVDLKDYRIYALFCAYQLMFIPSIVLGYVGFDYMFVNLSIQVIAQFAILSCKVKTILNHSKNCHEGMKELSTNFGKAIYDYEWYNLSATDAKLFLMCMIRTQKPQCLTSGKFAILSLTIFTDQNSSIGYKLPYKTLEIMDLKDSRTYALICAYQILFVPCVVLGYVGFDYMFVNLSIQVIAQFAILSYKVKIILDNSKNCHDGMKELVLRHYRLIRLTEELENNFNIPIMQQLMGSTMHICISGYYSTNFGKAIYDYEWYNLPATEARFFLICMIRTQKPQCLTSGKFAILSLTNFTDILKTSMGYLSVLRTFV</sequence>
<evidence type="ECO:0000256" key="8">
    <source>
        <dbReference type="ARBA" id="ARBA00023170"/>
    </source>
</evidence>
<keyword evidence="5 10" id="KW-0552">Olfaction</keyword>
<comment type="similarity">
    <text evidence="10">Belongs to the insect chemoreceptor superfamily. Heteromeric odorant receptor channel (TC 1.A.69) family.</text>
</comment>
<comment type="subcellular location">
    <subcellularLocation>
        <location evidence="1 10">Cell membrane</location>
        <topology evidence="1 10">Multi-pass membrane protein</topology>
    </subcellularLocation>
</comment>
<comment type="caution">
    <text evidence="10">Lacks conserved residue(s) required for the propagation of feature annotation.</text>
</comment>
<keyword evidence="7 10" id="KW-0472">Membrane</keyword>
<dbReference type="AlphaFoldDB" id="A0A834MWC6"/>
<feature type="transmembrane region" description="Helical" evidence="10">
    <location>
        <begin position="120"/>
        <end position="140"/>
    </location>
</feature>